<dbReference type="Gene3D" id="2.60.120.380">
    <property type="match status" value="1"/>
</dbReference>
<accession>A0A937VYG0</accession>
<organism evidence="1 2">
    <name type="scientific">Tectimicrobiota bacterium</name>
    <dbReference type="NCBI Taxonomy" id="2528274"/>
    <lineage>
        <taxon>Bacteria</taxon>
        <taxon>Pseudomonadati</taxon>
        <taxon>Nitrospinota/Tectimicrobiota group</taxon>
        <taxon>Candidatus Tectimicrobiota</taxon>
    </lineage>
</organism>
<evidence type="ECO:0008006" key="3">
    <source>
        <dbReference type="Google" id="ProtNLM"/>
    </source>
</evidence>
<dbReference type="Proteomes" id="UP000712673">
    <property type="component" value="Unassembled WGS sequence"/>
</dbReference>
<comment type="caution">
    <text evidence="1">The sequence shown here is derived from an EMBL/GenBank/DDBJ whole genome shotgun (WGS) entry which is preliminary data.</text>
</comment>
<dbReference type="SUPFAM" id="SSF89260">
    <property type="entry name" value="Collagen-binding domain"/>
    <property type="match status" value="1"/>
</dbReference>
<sequence length="202" mass="20754">MTLTLLEHRCCCNQAFPCHGLMVSSAGGLHTAKGTQCKKNRGKRGLWIVMLCGMLVLASGCSDDDNGGGGGGGATAGDDHGQTAATATGVNANSQTAGVLNTAQDVDVFQITLPSRGTLIIRTSGPTDTVGGLFRSLDGCPATGNFDGAACANNLIEVGDDEDDPNFRIFVPNLPAGTYFAVVEAFDQPGNYTFISSFTATP</sequence>
<reference evidence="1" key="1">
    <citation type="submission" date="2019-03" db="EMBL/GenBank/DDBJ databases">
        <title>Lake Tanganyika Metagenome-Assembled Genomes (MAGs).</title>
        <authorList>
            <person name="Tran P."/>
        </authorList>
    </citation>
    <scope>NUCLEOTIDE SEQUENCE</scope>
    <source>
        <strain evidence="1">K_DeepCast_65m_m2_066</strain>
    </source>
</reference>
<evidence type="ECO:0000313" key="2">
    <source>
        <dbReference type="Proteomes" id="UP000712673"/>
    </source>
</evidence>
<evidence type="ECO:0000313" key="1">
    <source>
        <dbReference type="EMBL" id="MBM3223459.1"/>
    </source>
</evidence>
<protein>
    <recommendedName>
        <fullName evidence="3">Peptidase C-terminal archaeal/bacterial domain-containing protein</fullName>
    </recommendedName>
</protein>
<dbReference type="AlphaFoldDB" id="A0A937VYG0"/>
<name>A0A937VYG0_UNCTE</name>
<gene>
    <name evidence="1" type="ORF">FJZ47_06635</name>
</gene>
<proteinExistence type="predicted"/>
<dbReference type="EMBL" id="VGLS01000147">
    <property type="protein sequence ID" value="MBM3223459.1"/>
    <property type="molecule type" value="Genomic_DNA"/>
</dbReference>